<gene>
    <name evidence="1" type="ORF">ACOLOM_LOCUS5612</name>
</gene>
<sequence>MSRCLLQNAKLTPHRLSNSFVRPCKVQCCKTPSRRLASTSSATEPNNFVRVVECGARDGLQNEPNIVDVETKLELIDRLALAGLKSIESGSMVSKKSVPQMGTTREVLFGLKKRPGVSYPVLVPNLRGMTDFLDLQNGVPIVDEVSIFTAASDSFSKANTKMTVEESLATLEKVVMLAKEKGLRIRGYVSTVITCPFEGAIKPSRVTAVAKQLLDMGCYEISLGDTVGTGTETTVRSLMDDVTRQLPVEKLANHDTFGMAVANYGIRTVDGSATGNAATEDLVHALHGAGYDTGIDMKKLVQTGEWISERLARRNESRAGRGWSARWKREQKLAGKSAVS</sequence>
<evidence type="ECO:0000313" key="2">
    <source>
        <dbReference type="Proteomes" id="UP000789525"/>
    </source>
</evidence>
<dbReference type="Proteomes" id="UP000789525">
    <property type="component" value="Unassembled WGS sequence"/>
</dbReference>
<proteinExistence type="predicted"/>
<dbReference type="EMBL" id="CAJVPT010010530">
    <property type="protein sequence ID" value="CAG8571185.1"/>
    <property type="molecule type" value="Genomic_DNA"/>
</dbReference>
<reference evidence="1" key="1">
    <citation type="submission" date="2021-06" db="EMBL/GenBank/DDBJ databases">
        <authorList>
            <person name="Kallberg Y."/>
            <person name="Tangrot J."/>
            <person name="Rosling A."/>
        </authorList>
    </citation>
    <scope>NUCLEOTIDE SEQUENCE</scope>
    <source>
        <strain evidence="1">CL356</strain>
    </source>
</reference>
<keyword evidence="2" id="KW-1185">Reference proteome</keyword>
<organism evidence="1 2">
    <name type="scientific">Acaulospora colombiana</name>
    <dbReference type="NCBI Taxonomy" id="27376"/>
    <lineage>
        <taxon>Eukaryota</taxon>
        <taxon>Fungi</taxon>
        <taxon>Fungi incertae sedis</taxon>
        <taxon>Mucoromycota</taxon>
        <taxon>Glomeromycotina</taxon>
        <taxon>Glomeromycetes</taxon>
        <taxon>Diversisporales</taxon>
        <taxon>Acaulosporaceae</taxon>
        <taxon>Acaulospora</taxon>
    </lineage>
</organism>
<comment type="caution">
    <text evidence="1">The sequence shown here is derived from an EMBL/GenBank/DDBJ whole genome shotgun (WGS) entry which is preliminary data.</text>
</comment>
<accession>A0ACA9M5I5</accession>
<protein>
    <submittedName>
        <fullName evidence="1">12174_t:CDS:1</fullName>
    </submittedName>
</protein>
<evidence type="ECO:0000313" key="1">
    <source>
        <dbReference type="EMBL" id="CAG8571185.1"/>
    </source>
</evidence>
<name>A0ACA9M5I5_9GLOM</name>